<dbReference type="OrthoDB" id="4966929at2"/>
<feature type="compositionally biased region" description="Low complexity" evidence="1">
    <location>
        <begin position="178"/>
        <end position="190"/>
    </location>
</feature>
<evidence type="ECO:0000256" key="1">
    <source>
        <dbReference type="SAM" id="MobiDB-lite"/>
    </source>
</evidence>
<evidence type="ECO:0008006" key="4">
    <source>
        <dbReference type="Google" id="ProtNLM"/>
    </source>
</evidence>
<feature type="compositionally biased region" description="Basic and acidic residues" evidence="1">
    <location>
        <begin position="90"/>
        <end position="109"/>
    </location>
</feature>
<feature type="compositionally biased region" description="Acidic residues" evidence="1">
    <location>
        <begin position="110"/>
        <end position="130"/>
    </location>
</feature>
<evidence type="ECO:0000313" key="2">
    <source>
        <dbReference type="EMBL" id="KUM69406.1"/>
    </source>
</evidence>
<evidence type="ECO:0000313" key="3">
    <source>
        <dbReference type="Proteomes" id="UP000054024"/>
    </source>
</evidence>
<dbReference type="RefSeq" id="WP_062155965.1">
    <property type="nucleotide sequence ID" value="NZ_KQ947994.1"/>
</dbReference>
<accession>A0A124GW08</accession>
<proteinExistence type="predicted"/>
<comment type="caution">
    <text evidence="2">The sequence shown here is derived from an EMBL/GenBank/DDBJ whole genome shotgun (WGS) entry which is preliminary data.</text>
</comment>
<organism evidence="2 3">
    <name type="scientific">Streptomyces curacoi</name>
    <dbReference type="NCBI Taxonomy" id="146536"/>
    <lineage>
        <taxon>Bacteria</taxon>
        <taxon>Bacillati</taxon>
        <taxon>Actinomycetota</taxon>
        <taxon>Actinomycetes</taxon>
        <taxon>Kitasatosporales</taxon>
        <taxon>Streptomycetaceae</taxon>
        <taxon>Streptomyces</taxon>
    </lineage>
</organism>
<name>A0A124GW08_9ACTN</name>
<keyword evidence="3" id="KW-1185">Reference proteome</keyword>
<dbReference type="AlphaFoldDB" id="A0A124GW08"/>
<gene>
    <name evidence="2" type="ORF">AQI70_32090</name>
</gene>
<protein>
    <recommendedName>
        <fullName evidence="4">DNA primase</fullName>
    </recommendedName>
</protein>
<reference evidence="2 3" key="1">
    <citation type="submission" date="2015-10" db="EMBL/GenBank/DDBJ databases">
        <title>Draft genome sequence of Streptomyces curacoi DSM 40107, type strain for the species Streptomyces curacoi.</title>
        <authorList>
            <person name="Ruckert C."/>
            <person name="Winkler A."/>
            <person name="Kalinowski J."/>
            <person name="Kampfer P."/>
            <person name="Glaeser S."/>
        </authorList>
    </citation>
    <scope>NUCLEOTIDE SEQUENCE [LARGE SCALE GENOMIC DNA]</scope>
    <source>
        <strain evidence="2 3">DSM 40107</strain>
    </source>
</reference>
<dbReference type="Proteomes" id="UP000054024">
    <property type="component" value="Unassembled WGS sequence"/>
</dbReference>
<sequence length="198" mass="21311">MNNAKIGAALLGGYVLGRTKKAKAAIGLGALLAGSRIKPGQVGKTLQQSPFVHTLTDQVRTELADAGKAAATSVLTAKADSLADALHERTAGLREKAHGRPERDTGRSEESEDEPEEEEVTDEDVTDEEQPDKGEKDKAETDEDEEPREEAPRRAGRARARGGRSGPDEEQPRKRKTSTSQSRSRGTGATRSRRQDDG</sequence>
<dbReference type="EMBL" id="LMWJ01000026">
    <property type="protein sequence ID" value="KUM69406.1"/>
    <property type="molecule type" value="Genomic_DNA"/>
</dbReference>
<feature type="region of interest" description="Disordered" evidence="1">
    <location>
        <begin position="90"/>
        <end position="198"/>
    </location>
</feature>
<dbReference type="STRING" id="146536.AQI70_32090"/>